<keyword evidence="4 5" id="KW-0472">Membrane</keyword>
<dbReference type="EMBL" id="MNUE01000028">
    <property type="protein sequence ID" value="OJD33697.1"/>
    <property type="molecule type" value="Genomic_DNA"/>
</dbReference>
<reference evidence="6 7" key="1">
    <citation type="submission" date="2016-10" db="EMBL/GenBank/DDBJ databases">
        <title>Proteomics and genomics reveal pathogen-plant mechanisms compatible with a hemibiotrophic lifestyle of Diplodia corticola.</title>
        <authorList>
            <person name="Fernandes I."/>
            <person name="De Jonge R."/>
            <person name="Van De Peer Y."/>
            <person name="Devreese B."/>
            <person name="Alves A."/>
            <person name="Esteves A.C."/>
        </authorList>
    </citation>
    <scope>NUCLEOTIDE SEQUENCE [LARGE SCALE GENOMIC DNA]</scope>
    <source>
        <strain evidence="6 7">CBS 112549</strain>
    </source>
</reference>
<dbReference type="RefSeq" id="XP_020129957.1">
    <property type="nucleotide sequence ID" value="XM_020273642.1"/>
</dbReference>
<dbReference type="AlphaFoldDB" id="A0A1J9QZ93"/>
<dbReference type="PANTHER" id="PTHR31465:SF35">
    <property type="entry name" value="RTA1 DOMAIN PROTEIN-RELATED"/>
    <property type="match status" value="1"/>
</dbReference>
<evidence type="ECO:0000256" key="3">
    <source>
        <dbReference type="ARBA" id="ARBA00022989"/>
    </source>
</evidence>
<dbReference type="PANTHER" id="PTHR31465">
    <property type="entry name" value="PROTEIN RTA1-RELATED"/>
    <property type="match status" value="1"/>
</dbReference>
<feature type="transmembrane region" description="Helical" evidence="5">
    <location>
        <begin position="9"/>
        <end position="29"/>
    </location>
</feature>
<sequence length="312" mass="34866">MALYEYQPTLVGAGILSSIFCVLTAFHGWQLVRNRTWHMVGFVTGGVRGLSPIHLSKNSKLCLIDSSSSVELVSYAARAASATQKKDRWSMEPYLIQSTFLLVAPTFFATSIYSTFGRIIAVTDGDAYALIKKRWVAIFFVLADVFALLMQAVGGGLMAMGSTDPTRFNLGQHTIVGGLIVQLVVYCLFFVSVATFYRRLSTLPSAKRQKHARIDWHRHLTTLFVVSILLMVRSLFRILEYAQGHDGYLYRHEAFTYVFDALPMALTMAYTSWTYPVLRRKERGGIQRFHLARVSGGAASPREIGSPARETA</sequence>
<proteinExistence type="predicted"/>
<keyword evidence="7" id="KW-1185">Reference proteome</keyword>
<keyword evidence="3 5" id="KW-1133">Transmembrane helix</keyword>
<comment type="subcellular location">
    <subcellularLocation>
        <location evidence="1">Membrane</location>
        <topology evidence="1">Multi-pass membrane protein</topology>
    </subcellularLocation>
</comment>
<feature type="transmembrane region" description="Helical" evidence="5">
    <location>
        <begin position="256"/>
        <end position="278"/>
    </location>
</feature>
<dbReference type="OrthoDB" id="3358017at2759"/>
<feature type="transmembrane region" description="Helical" evidence="5">
    <location>
        <begin position="218"/>
        <end position="236"/>
    </location>
</feature>
<evidence type="ECO:0000256" key="2">
    <source>
        <dbReference type="ARBA" id="ARBA00022692"/>
    </source>
</evidence>
<evidence type="ECO:0000313" key="6">
    <source>
        <dbReference type="EMBL" id="OJD33697.1"/>
    </source>
</evidence>
<keyword evidence="2 5" id="KW-0812">Transmembrane</keyword>
<feature type="transmembrane region" description="Helical" evidence="5">
    <location>
        <begin position="94"/>
        <end position="114"/>
    </location>
</feature>
<comment type="caution">
    <text evidence="6">The sequence shown here is derived from an EMBL/GenBank/DDBJ whole genome shotgun (WGS) entry which is preliminary data.</text>
</comment>
<evidence type="ECO:0000256" key="5">
    <source>
        <dbReference type="SAM" id="Phobius"/>
    </source>
</evidence>
<dbReference type="STRING" id="236234.A0A1J9QZ93"/>
<evidence type="ECO:0000256" key="1">
    <source>
        <dbReference type="ARBA" id="ARBA00004141"/>
    </source>
</evidence>
<gene>
    <name evidence="6" type="ORF">BKCO1_28000105</name>
</gene>
<evidence type="ECO:0000256" key="4">
    <source>
        <dbReference type="ARBA" id="ARBA00023136"/>
    </source>
</evidence>
<accession>A0A1J9QZ93</accession>
<dbReference type="Pfam" id="PF04479">
    <property type="entry name" value="RTA1"/>
    <property type="match status" value="1"/>
</dbReference>
<dbReference type="GO" id="GO:0016020">
    <property type="term" value="C:membrane"/>
    <property type="evidence" value="ECO:0007669"/>
    <property type="project" value="UniProtKB-SubCell"/>
</dbReference>
<protein>
    <submittedName>
        <fullName evidence="6">Rta1 domain protein</fullName>
    </submittedName>
</protein>
<dbReference type="InterPro" id="IPR007568">
    <property type="entry name" value="RTA1"/>
</dbReference>
<name>A0A1J9QZ93_9PEZI</name>
<dbReference type="Proteomes" id="UP000183809">
    <property type="component" value="Unassembled WGS sequence"/>
</dbReference>
<evidence type="ECO:0000313" key="7">
    <source>
        <dbReference type="Proteomes" id="UP000183809"/>
    </source>
</evidence>
<organism evidence="6 7">
    <name type="scientific">Diplodia corticola</name>
    <dbReference type="NCBI Taxonomy" id="236234"/>
    <lineage>
        <taxon>Eukaryota</taxon>
        <taxon>Fungi</taxon>
        <taxon>Dikarya</taxon>
        <taxon>Ascomycota</taxon>
        <taxon>Pezizomycotina</taxon>
        <taxon>Dothideomycetes</taxon>
        <taxon>Dothideomycetes incertae sedis</taxon>
        <taxon>Botryosphaeriales</taxon>
        <taxon>Botryosphaeriaceae</taxon>
        <taxon>Diplodia</taxon>
    </lineage>
</organism>
<feature type="transmembrane region" description="Helical" evidence="5">
    <location>
        <begin position="174"/>
        <end position="197"/>
    </location>
</feature>
<dbReference type="GeneID" id="31013903"/>
<feature type="transmembrane region" description="Helical" evidence="5">
    <location>
        <begin position="135"/>
        <end position="154"/>
    </location>
</feature>